<evidence type="ECO:0000313" key="1">
    <source>
        <dbReference type="EMBL" id="QDY80949.1"/>
    </source>
</evidence>
<sequence>MLAARRREQPPYWFAERLLAVLSGRRPVHWMLGHSLGDAYDHLVRIADGAPLRPANRAMPTVWKWGEFHPRPGVIEAFALITGGGRLRAMAFRLEQGPEDRRWRCAAVDLGDRDTAGPDD</sequence>
<keyword evidence="2" id="KW-1185">Reference proteome</keyword>
<dbReference type="KEGG" id="sqz:FQU76_11265"/>
<accession>A0A5B8ITA3</accession>
<dbReference type="InterPro" id="IPR045596">
    <property type="entry name" value="DUF6459"/>
</dbReference>
<evidence type="ECO:0000313" key="2">
    <source>
        <dbReference type="Proteomes" id="UP000320580"/>
    </source>
</evidence>
<dbReference type="EMBL" id="CP042266">
    <property type="protein sequence ID" value="QDY80949.1"/>
    <property type="molecule type" value="Genomic_DNA"/>
</dbReference>
<dbReference type="OrthoDB" id="3218510at2"/>
<dbReference type="AlphaFoldDB" id="A0A5B8ITA3"/>
<organism evidence="1 2">
    <name type="scientific">Streptomyces qinzhouensis</name>
    <dbReference type="NCBI Taxonomy" id="2599401"/>
    <lineage>
        <taxon>Bacteria</taxon>
        <taxon>Bacillati</taxon>
        <taxon>Actinomycetota</taxon>
        <taxon>Actinomycetes</taxon>
        <taxon>Kitasatosporales</taxon>
        <taxon>Streptomycetaceae</taxon>
        <taxon>Streptomyces</taxon>
    </lineage>
</organism>
<gene>
    <name evidence="1" type="ORF">FQU76_11265</name>
</gene>
<reference evidence="1 2" key="1">
    <citation type="submission" date="2019-07" db="EMBL/GenBank/DDBJ databases">
        <authorList>
            <person name="Zhu P."/>
        </authorList>
    </citation>
    <scope>NUCLEOTIDE SEQUENCE [LARGE SCALE GENOMIC DNA]</scope>
    <source>
        <strain evidence="1 2">SSL-25</strain>
    </source>
</reference>
<dbReference type="Proteomes" id="UP000320580">
    <property type="component" value="Chromosome"/>
</dbReference>
<proteinExistence type="predicted"/>
<protein>
    <submittedName>
        <fullName evidence="1">Uncharacterized protein</fullName>
    </submittedName>
</protein>
<dbReference type="Pfam" id="PF20060">
    <property type="entry name" value="DUF6459"/>
    <property type="match status" value="1"/>
</dbReference>
<name>A0A5B8ITA3_9ACTN</name>